<gene>
    <name evidence="7" type="primary">aroK</name>
    <name evidence="8" type="ORF">SAMN05444167_0699</name>
</gene>
<dbReference type="PANTHER" id="PTHR21087">
    <property type="entry name" value="SHIKIMATE KINASE"/>
    <property type="match status" value="1"/>
</dbReference>
<dbReference type="SUPFAM" id="SSF52540">
    <property type="entry name" value="P-loop containing nucleoside triphosphate hydrolases"/>
    <property type="match status" value="1"/>
</dbReference>
<dbReference type="UniPathway" id="UPA00053">
    <property type="reaction ID" value="UER00088"/>
</dbReference>
<comment type="subcellular location">
    <subcellularLocation>
        <location evidence="7">Cytoplasm</location>
    </subcellularLocation>
</comment>
<comment type="function">
    <text evidence="7">Catalyzes the specific phosphorylation of the 3-hydroxyl group of shikimic acid using ATP as a cosubstrate.</text>
</comment>
<accession>A0A1G7GHV3</accession>
<dbReference type="GO" id="GO:0009073">
    <property type="term" value="P:aromatic amino acid family biosynthetic process"/>
    <property type="evidence" value="ECO:0007669"/>
    <property type="project" value="UniProtKB-KW"/>
</dbReference>
<evidence type="ECO:0000256" key="3">
    <source>
        <dbReference type="ARBA" id="ARBA00022741"/>
    </source>
</evidence>
<feature type="binding site" evidence="7">
    <location>
        <position position="33"/>
    </location>
    <ligand>
        <name>Mg(2+)</name>
        <dbReference type="ChEBI" id="CHEBI:18420"/>
    </ligand>
</feature>
<organism evidence="8 9">
    <name type="scientific">Terriglobus roseus</name>
    <dbReference type="NCBI Taxonomy" id="392734"/>
    <lineage>
        <taxon>Bacteria</taxon>
        <taxon>Pseudomonadati</taxon>
        <taxon>Acidobacteriota</taxon>
        <taxon>Terriglobia</taxon>
        <taxon>Terriglobales</taxon>
        <taxon>Acidobacteriaceae</taxon>
        <taxon>Terriglobus</taxon>
    </lineage>
</organism>
<dbReference type="EMBL" id="LT629690">
    <property type="protein sequence ID" value="SDE87663.1"/>
    <property type="molecule type" value="Genomic_DNA"/>
</dbReference>
<dbReference type="PRINTS" id="PR01100">
    <property type="entry name" value="SHIKIMTKNASE"/>
</dbReference>
<keyword evidence="1 7" id="KW-0028">Amino-acid biosynthesis</keyword>
<dbReference type="OrthoDB" id="9800332at2"/>
<evidence type="ECO:0000256" key="7">
    <source>
        <dbReference type="HAMAP-Rule" id="MF_00109"/>
    </source>
</evidence>
<feature type="binding site" evidence="7">
    <location>
        <position position="140"/>
    </location>
    <ligand>
        <name>ATP</name>
        <dbReference type="ChEBI" id="CHEBI:30616"/>
    </ligand>
</feature>
<evidence type="ECO:0000256" key="6">
    <source>
        <dbReference type="ARBA" id="ARBA00023141"/>
    </source>
</evidence>
<comment type="pathway">
    <text evidence="7">Metabolic intermediate biosynthesis; chorismate biosynthesis; chorismate from D-erythrose 4-phosphate and phosphoenolpyruvate: step 5/7.</text>
</comment>
<name>A0A1G7GHV3_9BACT</name>
<proteinExistence type="inferred from homology"/>
<comment type="subunit">
    <text evidence="7">Monomer.</text>
</comment>
<comment type="caution">
    <text evidence="7">Lacks conserved residue(s) required for the propagation of feature annotation.</text>
</comment>
<evidence type="ECO:0000256" key="4">
    <source>
        <dbReference type="ARBA" id="ARBA00022777"/>
    </source>
</evidence>
<keyword evidence="7" id="KW-0460">Magnesium</keyword>
<comment type="cofactor">
    <cofactor evidence="7">
        <name>Mg(2+)</name>
        <dbReference type="ChEBI" id="CHEBI:18420"/>
    </cofactor>
    <text evidence="7">Binds 1 Mg(2+) ion per subunit.</text>
</comment>
<keyword evidence="9" id="KW-1185">Reference proteome</keyword>
<feature type="binding site" evidence="7">
    <location>
        <position position="51"/>
    </location>
    <ligand>
        <name>substrate</name>
    </ligand>
</feature>
<dbReference type="EC" id="2.7.1.71" evidence="7"/>
<feature type="binding site" evidence="7">
    <location>
        <position position="97"/>
    </location>
    <ligand>
        <name>substrate</name>
    </ligand>
</feature>
<dbReference type="InterPro" id="IPR000623">
    <property type="entry name" value="Shikimate_kinase/TSH1"/>
</dbReference>
<keyword evidence="3 7" id="KW-0547">Nucleotide-binding</keyword>
<dbReference type="RefSeq" id="WP_083343927.1">
    <property type="nucleotide sequence ID" value="NZ_LT629690.1"/>
</dbReference>
<comment type="similarity">
    <text evidence="7">Belongs to the shikimate kinase family.</text>
</comment>
<dbReference type="HAMAP" id="MF_00109">
    <property type="entry name" value="Shikimate_kinase"/>
    <property type="match status" value="1"/>
</dbReference>
<dbReference type="InterPro" id="IPR031322">
    <property type="entry name" value="Shikimate/glucono_kinase"/>
</dbReference>
<dbReference type="GO" id="GO:0008652">
    <property type="term" value="P:amino acid biosynthetic process"/>
    <property type="evidence" value="ECO:0007669"/>
    <property type="project" value="UniProtKB-KW"/>
</dbReference>
<feature type="binding site" evidence="7">
    <location>
        <position position="75"/>
    </location>
    <ligand>
        <name>substrate</name>
    </ligand>
</feature>
<feature type="binding site" evidence="7">
    <location>
        <begin position="29"/>
        <end position="34"/>
    </location>
    <ligand>
        <name>ATP</name>
        <dbReference type="ChEBI" id="CHEBI:30616"/>
    </ligand>
</feature>
<dbReference type="Gene3D" id="3.40.50.300">
    <property type="entry name" value="P-loop containing nucleotide triphosphate hydrolases"/>
    <property type="match status" value="1"/>
</dbReference>
<protein>
    <recommendedName>
        <fullName evidence="7">Shikimate kinase</fullName>
        <shortName evidence="7">SK</shortName>
        <ecNumber evidence="7">2.7.1.71</ecNumber>
    </recommendedName>
</protein>
<dbReference type="InterPro" id="IPR027417">
    <property type="entry name" value="P-loop_NTPase"/>
</dbReference>
<dbReference type="AlphaFoldDB" id="A0A1G7GHV3"/>
<dbReference type="GO" id="GO:0005524">
    <property type="term" value="F:ATP binding"/>
    <property type="evidence" value="ECO:0007669"/>
    <property type="project" value="UniProtKB-UniRule"/>
</dbReference>
<evidence type="ECO:0000256" key="2">
    <source>
        <dbReference type="ARBA" id="ARBA00022679"/>
    </source>
</evidence>
<evidence type="ECO:0000256" key="5">
    <source>
        <dbReference type="ARBA" id="ARBA00022840"/>
    </source>
</evidence>
<dbReference type="Pfam" id="PF01202">
    <property type="entry name" value="SKI"/>
    <property type="match status" value="1"/>
</dbReference>
<keyword evidence="2 7" id="KW-0808">Transferase</keyword>
<keyword evidence="4 7" id="KW-0418">Kinase</keyword>
<dbReference type="GO" id="GO:0004765">
    <property type="term" value="F:shikimate kinase activity"/>
    <property type="evidence" value="ECO:0007669"/>
    <property type="project" value="UniProtKB-UniRule"/>
</dbReference>
<feature type="binding site" evidence="7">
    <location>
        <position position="156"/>
    </location>
    <ligand>
        <name>substrate</name>
    </ligand>
</feature>
<keyword evidence="7" id="KW-0963">Cytoplasm</keyword>
<dbReference type="Proteomes" id="UP000182427">
    <property type="component" value="Chromosome I"/>
</dbReference>
<evidence type="ECO:0000313" key="8">
    <source>
        <dbReference type="EMBL" id="SDE87663.1"/>
    </source>
</evidence>
<dbReference type="GO" id="GO:0005829">
    <property type="term" value="C:cytosol"/>
    <property type="evidence" value="ECO:0007669"/>
    <property type="project" value="TreeGrafter"/>
</dbReference>
<keyword evidence="5 7" id="KW-0067">ATP-binding</keyword>
<comment type="catalytic activity">
    <reaction evidence="7">
        <text>shikimate + ATP = 3-phosphoshikimate + ADP + H(+)</text>
        <dbReference type="Rhea" id="RHEA:13121"/>
        <dbReference type="ChEBI" id="CHEBI:15378"/>
        <dbReference type="ChEBI" id="CHEBI:30616"/>
        <dbReference type="ChEBI" id="CHEBI:36208"/>
        <dbReference type="ChEBI" id="CHEBI:145989"/>
        <dbReference type="ChEBI" id="CHEBI:456216"/>
        <dbReference type="EC" id="2.7.1.71"/>
    </reaction>
</comment>
<dbReference type="GO" id="GO:0000287">
    <property type="term" value="F:magnesium ion binding"/>
    <property type="evidence" value="ECO:0007669"/>
    <property type="project" value="UniProtKB-UniRule"/>
</dbReference>
<keyword evidence="7" id="KW-0479">Metal-binding</keyword>
<sequence length="187" mass="20333">MTTLVAESAVTPAPTTLLTERIVLTGFMGAGKSTVGRLLAANLGWNFLDVDSLIERHSGTTIEEIFATHGEAEFRRRESAAIARSLGARNTVIALGGGAPEEITNRLLLEQTPNTTVVFLDAPFAVLFDRCVLQEGAAVRPNLQDPDAAAKRFQRRIPHYIRCSSHRIVTENLSIEQTVAAIRAQLL</sequence>
<evidence type="ECO:0000256" key="1">
    <source>
        <dbReference type="ARBA" id="ARBA00022605"/>
    </source>
</evidence>
<keyword evidence="6 7" id="KW-0057">Aromatic amino acid biosynthesis</keyword>
<reference evidence="8 9" key="1">
    <citation type="submission" date="2016-10" db="EMBL/GenBank/DDBJ databases">
        <authorList>
            <person name="de Groot N.N."/>
        </authorList>
    </citation>
    <scope>NUCLEOTIDE SEQUENCE [LARGE SCALE GENOMIC DNA]</scope>
    <source>
        <strain evidence="8 9">GAS232</strain>
    </source>
</reference>
<evidence type="ECO:0000313" key="9">
    <source>
        <dbReference type="Proteomes" id="UP000182427"/>
    </source>
</evidence>
<dbReference type="GO" id="GO:0009423">
    <property type="term" value="P:chorismate biosynthetic process"/>
    <property type="evidence" value="ECO:0007669"/>
    <property type="project" value="UniProtKB-UniRule"/>
</dbReference>
<dbReference type="PANTHER" id="PTHR21087:SF16">
    <property type="entry name" value="SHIKIMATE KINASE 1, CHLOROPLASTIC"/>
    <property type="match status" value="1"/>
</dbReference>
<dbReference type="CDD" id="cd00464">
    <property type="entry name" value="SK"/>
    <property type="match status" value="1"/>
</dbReference>